<reference evidence="1 3" key="1">
    <citation type="submission" date="2017-05" db="EMBL/GenBank/DDBJ databases">
        <authorList>
            <person name="Blom J."/>
        </authorList>
    </citation>
    <scope>NUCLEOTIDE SEQUENCE [LARGE SCALE GENOMIC DNA]</scope>
    <source>
        <strain evidence="1">PD885</strain>
    </source>
</reference>
<evidence type="ECO:0000313" key="4">
    <source>
        <dbReference type="Proteomes" id="UP000195953"/>
    </source>
</evidence>
<evidence type="ECO:0000313" key="1">
    <source>
        <dbReference type="EMBL" id="SMQ98292.1"/>
    </source>
</evidence>
<dbReference type="EMBL" id="LT853885">
    <property type="protein sequence ID" value="SMR04244.1"/>
    <property type="molecule type" value="Genomic_DNA"/>
</dbReference>
<organism evidence="2 4">
    <name type="scientific">Xanthomonas fragariae</name>
    <dbReference type="NCBI Taxonomy" id="48664"/>
    <lineage>
        <taxon>Bacteria</taxon>
        <taxon>Pseudomonadati</taxon>
        <taxon>Pseudomonadota</taxon>
        <taxon>Gammaproteobacteria</taxon>
        <taxon>Lysobacterales</taxon>
        <taxon>Lysobacteraceae</taxon>
        <taxon>Xanthomonas</taxon>
    </lineage>
</organism>
<reference evidence="2 4" key="2">
    <citation type="submission" date="2017-05" db="EMBL/GenBank/DDBJ databases">
        <authorList>
            <person name="Song R."/>
            <person name="Chenine A.L."/>
            <person name="Ruprecht R.M."/>
        </authorList>
    </citation>
    <scope>NUCLEOTIDE SEQUENCE [LARGE SCALE GENOMIC DNA]</scope>
    <source>
        <strain evidence="2">PD5205</strain>
    </source>
</reference>
<keyword evidence="3" id="KW-1185">Reference proteome</keyword>
<dbReference type="AlphaFoldDB" id="A0A1Y6HL71"/>
<evidence type="ECO:0000313" key="3">
    <source>
        <dbReference type="Proteomes" id="UP000195877"/>
    </source>
</evidence>
<name>A0A1Y6HL71_9XANT</name>
<accession>A0A1Y6HL71</accession>
<dbReference type="EMBL" id="LT853882">
    <property type="protein sequence ID" value="SMQ98292.1"/>
    <property type="molecule type" value="Genomic_DNA"/>
</dbReference>
<evidence type="ECO:0000313" key="2">
    <source>
        <dbReference type="EMBL" id="SMR04244.1"/>
    </source>
</evidence>
<dbReference type="Proteomes" id="UP000195953">
    <property type="component" value="Chromosome 1"/>
</dbReference>
<protein>
    <submittedName>
        <fullName evidence="2">Uncharacterized protein</fullName>
    </submittedName>
</protein>
<dbReference type="Proteomes" id="UP000195877">
    <property type="component" value="Chromosome 1"/>
</dbReference>
<gene>
    <name evidence="2" type="ORF">PD5205_02957</name>
    <name evidence="1" type="ORF">PD885_01038</name>
</gene>
<sequence>MSSPSQKRYRIARMRNARHHRHHRHPVWVNPSYFSSTIVARKCTCEALRDLANLLDVQTSRCHTNGTSIVKWISSARIGSGMATTQPRYTLQRSGHNTVAARTTRALPHIQHQSLLAATRMACTTTMTVLPAALGGSSAPSSACASHECNPADGSSITYTTPNSCEQICMARRRRCSSPGDNVGVLRFRLRSPRPSAYTTSIRAHRSAALRCAAITCSGCRVASLRFCSAVGRSNWARAC</sequence>
<proteinExistence type="predicted"/>